<evidence type="ECO:0000256" key="1">
    <source>
        <dbReference type="SAM" id="Phobius"/>
    </source>
</evidence>
<keyword evidence="3" id="KW-1185">Reference proteome</keyword>
<keyword evidence="1" id="KW-1133">Transmembrane helix</keyword>
<keyword evidence="1" id="KW-0472">Membrane</keyword>
<reference evidence="2 3" key="1">
    <citation type="submission" date="2016-07" db="EMBL/GenBank/DDBJ databases">
        <title>Pervasive Adenine N6-methylation of Active Genes in Fungi.</title>
        <authorList>
            <consortium name="DOE Joint Genome Institute"/>
            <person name="Mondo S.J."/>
            <person name="Dannebaum R.O."/>
            <person name="Kuo R.C."/>
            <person name="Labutti K."/>
            <person name="Haridas S."/>
            <person name="Kuo A."/>
            <person name="Salamov A."/>
            <person name="Ahrendt S.R."/>
            <person name="Lipzen A."/>
            <person name="Sullivan W."/>
            <person name="Andreopoulos W.B."/>
            <person name="Clum A."/>
            <person name="Lindquist E."/>
            <person name="Daum C."/>
            <person name="Ramamoorthy G.K."/>
            <person name="Gryganskyi A."/>
            <person name="Culley D."/>
            <person name="Magnuson J.K."/>
            <person name="James T.Y."/>
            <person name="O'Malley M.A."/>
            <person name="Stajich J.E."/>
            <person name="Spatafora J.W."/>
            <person name="Visel A."/>
            <person name="Grigoriev I.V."/>
        </authorList>
    </citation>
    <scope>NUCLEOTIDE SEQUENCE [LARGE SCALE GENOMIC DNA]</scope>
    <source>
        <strain evidence="2 3">NRRL 3301</strain>
    </source>
</reference>
<organism evidence="2 3">
    <name type="scientific">Hesseltinella vesiculosa</name>
    <dbReference type="NCBI Taxonomy" id="101127"/>
    <lineage>
        <taxon>Eukaryota</taxon>
        <taxon>Fungi</taxon>
        <taxon>Fungi incertae sedis</taxon>
        <taxon>Mucoromycota</taxon>
        <taxon>Mucoromycotina</taxon>
        <taxon>Mucoromycetes</taxon>
        <taxon>Mucorales</taxon>
        <taxon>Cunninghamellaceae</taxon>
        <taxon>Hesseltinella</taxon>
    </lineage>
</organism>
<accession>A0A1X2G7J0</accession>
<gene>
    <name evidence="2" type="ORF">DM01DRAFT_1145766</name>
</gene>
<dbReference type="EMBL" id="MCGT01000035">
    <property type="protein sequence ID" value="ORX47031.1"/>
    <property type="molecule type" value="Genomic_DNA"/>
</dbReference>
<dbReference type="Proteomes" id="UP000242146">
    <property type="component" value="Unassembled WGS sequence"/>
</dbReference>
<evidence type="ECO:0000313" key="2">
    <source>
        <dbReference type="EMBL" id="ORX47031.1"/>
    </source>
</evidence>
<name>A0A1X2G7J0_9FUNG</name>
<feature type="transmembrane region" description="Helical" evidence="1">
    <location>
        <begin position="59"/>
        <end position="81"/>
    </location>
</feature>
<protein>
    <submittedName>
        <fullName evidence="2">Uncharacterized protein</fullName>
    </submittedName>
</protein>
<dbReference type="AlphaFoldDB" id="A0A1X2G7J0"/>
<sequence length="85" mass="10040">MRPTRASWTTGDFLDSEVLLESFLDEADPELTRLEDLLKILMKAIFIERVWYWDELMKMLLFSFCTMAFLKIPLGPLFFMVEVPS</sequence>
<proteinExistence type="predicted"/>
<comment type="caution">
    <text evidence="2">The sequence shown here is derived from an EMBL/GenBank/DDBJ whole genome shotgun (WGS) entry which is preliminary data.</text>
</comment>
<keyword evidence="1" id="KW-0812">Transmembrane</keyword>
<evidence type="ECO:0000313" key="3">
    <source>
        <dbReference type="Proteomes" id="UP000242146"/>
    </source>
</evidence>